<reference evidence="2 3" key="1">
    <citation type="journal article" date="2013" name="Curr. Biol.">
        <title>The Genome of the Foraminiferan Reticulomyxa filosa.</title>
        <authorList>
            <person name="Glockner G."/>
            <person name="Hulsmann N."/>
            <person name="Schleicher M."/>
            <person name="Noegel A.A."/>
            <person name="Eichinger L."/>
            <person name="Gallinger C."/>
            <person name="Pawlowski J."/>
            <person name="Sierra R."/>
            <person name="Euteneuer U."/>
            <person name="Pillet L."/>
            <person name="Moustafa A."/>
            <person name="Platzer M."/>
            <person name="Groth M."/>
            <person name="Szafranski K."/>
            <person name="Schliwa M."/>
        </authorList>
    </citation>
    <scope>NUCLEOTIDE SEQUENCE [LARGE SCALE GENOMIC DNA]</scope>
</reference>
<gene>
    <name evidence="2" type="ORF">RFI_20378</name>
</gene>
<organism evidence="2 3">
    <name type="scientific">Reticulomyxa filosa</name>
    <dbReference type="NCBI Taxonomy" id="46433"/>
    <lineage>
        <taxon>Eukaryota</taxon>
        <taxon>Sar</taxon>
        <taxon>Rhizaria</taxon>
        <taxon>Retaria</taxon>
        <taxon>Foraminifera</taxon>
        <taxon>Monothalamids</taxon>
        <taxon>Reticulomyxidae</taxon>
        <taxon>Reticulomyxa</taxon>
    </lineage>
</organism>
<evidence type="ECO:0000256" key="1">
    <source>
        <dbReference type="SAM" id="Phobius"/>
    </source>
</evidence>
<protein>
    <submittedName>
        <fullName evidence="2">Uncharacterized protein</fullName>
    </submittedName>
</protein>
<accession>X6MV44</accession>
<evidence type="ECO:0000313" key="3">
    <source>
        <dbReference type="Proteomes" id="UP000023152"/>
    </source>
</evidence>
<keyword evidence="1" id="KW-0472">Membrane</keyword>
<proteinExistence type="predicted"/>
<evidence type="ECO:0000313" key="2">
    <source>
        <dbReference type="EMBL" id="ETO16960.1"/>
    </source>
</evidence>
<dbReference type="EMBL" id="ASPP01017556">
    <property type="protein sequence ID" value="ETO16960.1"/>
    <property type="molecule type" value="Genomic_DNA"/>
</dbReference>
<keyword evidence="1" id="KW-1133">Transmembrane helix</keyword>
<dbReference type="PROSITE" id="PS51257">
    <property type="entry name" value="PROKAR_LIPOPROTEIN"/>
    <property type="match status" value="1"/>
</dbReference>
<feature type="transmembrane region" description="Helical" evidence="1">
    <location>
        <begin position="92"/>
        <end position="113"/>
    </location>
</feature>
<keyword evidence="1" id="KW-0812">Transmembrane</keyword>
<comment type="caution">
    <text evidence="2">The sequence shown here is derived from an EMBL/GenBank/DDBJ whole genome shotgun (WGS) entry which is preliminary data.</text>
</comment>
<keyword evidence="3" id="KW-1185">Reference proteome</keyword>
<name>X6MV44_RETFI</name>
<feature type="transmembrane region" description="Helical" evidence="1">
    <location>
        <begin position="17"/>
        <end position="37"/>
    </location>
</feature>
<sequence length="172" mass="20018">MQKSGNQKNETYKTTDYIAVIYLFLGCLIAPTIIYYVRWYWRDRFDNFVKGRKPSLSLLCPHIKKKKNYVLTVVLPLRVCYTFLAEGEHGDVISILELITVIFVMAIGQLRFWHIAMSFKRKRYVANQMWSNFFAADATVPWYIKHYDFAGNIRFTAKVSGGVTLITCATCM</sequence>
<dbReference type="AlphaFoldDB" id="X6MV44"/>
<dbReference type="Proteomes" id="UP000023152">
    <property type="component" value="Unassembled WGS sequence"/>
</dbReference>